<comment type="caution">
    <text evidence="2">The sequence shown here is derived from an EMBL/GenBank/DDBJ whole genome shotgun (WGS) entry which is preliminary data.</text>
</comment>
<gene>
    <name evidence="2" type="ORF">GCM10010961_38550</name>
</gene>
<dbReference type="EMBL" id="BNAP01000029">
    <property type="protein sequence ID" value="GHH01389.1"/>
    <property type="molecule type" value="Genomic_DNA"/>
</dbReference>
<dbReference type="Pfam" id="PF09860">
    <property type="entry name" value="DUF2087"/>
    <property type="match status" value="1"/>
</dbReference>
<reference evidence="2" key="1">
    <citation type="journal article" date="2014" name="Int. J. Syst. Evol. Microbiol.">
        <title>Complete genome sequence of Corynebacterium casei LMG S-19264T (=DSM 44701T), isolated from a smear-ripened cheese.</title>
        <authorList>
            <consortium name="US DOE Joint Genome Institute (JGI-PGF)"/>
            <person name="Walter F."/>
            <person name="Albersmeier A."/>
            <person name="Kalinowski J."/>
            <person name="Ruckert C."/>
        </authorList>
    </citation>
    <scope>NUCLEOTIDE SEQUENCE</scope>
    <source>
        <strain evidence="2">CGMCC 1.7081</strain>
    </source>
</reference>
<dbReference type="InterPro" id="IPR018656">
    <property type="entry name" value="DUF2087"/>
</dbReference>
<feature type="domain" description="DUF2087" evidence="1">
    <location>
        <begin position="88"/>
        <end position="158"/>
    </location>
</feature>
<dbReference type="AlphaFoldDB" id="A0A8J3HBU3"/>
<dbReference type="Proteomes" id="UP000611500">
    <property type="component" value="Unassembled WGS sequence"/>
</dbReference>
<dbReference type="RefSeq" id="WP_028094918.1">
    <property type="nucleotide sequence ID" value="NZ_BNAP01000029.1"/>
</dbReference>
<protein>
    <recommendedName>
        <fullName evidence="1">DUF2087 domain-containing protein</fullName>
    </recommendedName>
</protein>
<evidence type="ECO:0000313" key="2">
    <source>
        <dbReference type="EMBL" id="GHH01389.1"/>
    </source>
</evidence>
<organism evidence="2 3">
    <name type="scientific">Pseudodonghicola xiamenensis</name>
    <dbReference type="NCBI Taxonomy" id="337702"/>
    <lineage>
        <taxon>Bacteria</taxon>
        <taxon>Pseudomonadati</taxon>
        <taxon>Pseudomonadota</taxon>
        <taxon>Alphaproteobacteria</taxon>
        <taxon>Rhodobacterales</taxon>
        <taxon>Paracoccaceae</taxon>
        <taxon>Pseudodonghicola</taxon>
    </lineage>
</organism>
<name>A0A8J3HBU3_9RHOB</name>
<evidence type="ECO:0000259" key="1">
    <source>
        <dbReference type="Pfam" id="PF09860"/>
    </source>
</evidence>
<sequence>MSKQVFPLNSPDISAFARALGRQLQAREAPPSHLEVMNMLARAAGYRNFQHLRAAHAAEARLDTPALVAVVDFRLVERALTQFDAAGRLLRWPSRRQIQQLCLWALWSRFPAGVSLHEREVNARLSAEHAFGDAALLRRDLCGLGLFTRSRDGSDYRRQELSPPPEARELIRRLRSREAG</sequence>
<accession>A0A8J3HBU3</accession>
<proteinExistence type="predicted"/>
<reference evidence="2" key="2">
    <citation type="submission" date="2020-09" db="EMBL/GenBank/DDBJ databases">
        <authorList>
            <person name="Sun Q."/>
            <person name="Zhou Y."/>
        </authorList>
    </citation>
    <scope>NUCLEOTIDE SEQUENCE</scope>
    <source>
        <strain evidence="2">CGMCC 1.7081</strain>
    </source>
</reference>
<evidence type="ECO:0000313" key="3">
    <source>
        <dbReference type="Proteomes" id="UP000611500"/>
    </source>
</evidence>
<keyword evidence="3" id="KW-1185">Reference proteome</keyword>